<keyword evidence="3" id="KW-1185">Reference proteome</keyword>
<evidence type="ECO:0000256" key="1">
    <source>
        <dbReference type="SAM" id="Phobius"/>
    </source>
</evidence>
<sequence>MSPHFPRTPRRGVTLIELTVVISMIISLISALFVSAKYYREASDRSACIAQISQIQKAVRSYQNLNNLTTGDIIEEADFIGPDTPFEQALQCPSDGGEYTYLWEVPASGVPFAFCAEYDRSQGSVDPTLDHTPENGAAW</sequence>
<dbReference type="InterPro" id="IPR045584">
    <property type="entry name" value="Pilin-like"/>
</dbReference>
<name>A0ABW4Z6E5_9BACT</name>
<dbReference type="PROSITE" id="PS00409">
    <property type="entry name" value="PROKAR_NTER_METHYL"/>
    <property type="match status" value="1"/>
</dbReference>
<dbReference type="Proteomes" id="UP001597389">
    <property type="component" value="Unassembled WGS sequence"/>
</dbReference>
<evidence type="ECO:0000313" key="3">
    <source>
        <dbReference type="Proteomes" id="UP001597389"/>
    </source>
</evidence>
<dbReference type="RefSeq" id="WP_377177206.1">
    <property type="nucleotide sequence ID" value="NZ_JBHUJB010000005.1"/>
</dbReference>
<reference evidence="3" key="1">
    <citation type="journal article" date="2019" name="Int. J. Syst. Evol. Microbiol.">
        <title>The Global Catalogue of Microorganisms (GCM) 10K type strain sequencing project: providing services to taxonomists for standard genome sequencing and annotation.</title>
        <authorList>
            <consortium name="The Broad Institute Genomics Platform"/>
            <consortium name="The Broad Institute Genome Sequencing Center for Infectious Disease"/>
            <person name="Wu L."/>
            <person name="Ma J."/>
        </authorList>
    </citation>
    <scope>NUCLEOTIDE SEQUENCE [LARGE SCALE GENOMIC DNA]</scope>
    <source>
        <strain evidence="3">CCUG 57942</strain>
    </source>
</reference>
<organism evidence="2 3">
    <name type="scientific">Rubritalea tangerina</name>
    <dbReference type="NCBI Taxonomy" id="430798"/>
    <lineage>
        <taxon>Bacteria</taxon>
        <taxon>Pseudomonadati</taxon>
        <taxon>Verrucomicrobiota</taxon>
        <taxon>Verrucomicrobiia</taxon>
        <taxon>Verrucomicrobiales</taxon>
        <taxon>Rubritaleaceae</taxon>
        <taxon>Rubritalea</taxon>
    </lineage>
</organism>
<dbReference type="SUPFAM" id="SSF54523">
    <property type="entry name" value="Pili subunits"/>
    <property type="match status" value="1"/>
</dbReference>
<keyword evidence="1" id="KW-1133">Transmembrane helix</keyword>
<protein>
    <submittedName>
        <fullName evidence="2">Type II secretion system protein</fullName>
    </submittedName>
</protein>
<comment type="caution">
    <text evidence="2">The sequence shown here is derived from an EMBL/GenBank/DDBJ whole genome shotgun (WGS) entry which is preliminary data.</text>
</comment>
<accession>A0ABW4Z6E5</accession>
<dbReference type="InterPro" id="IPR012902">
    <property type="entry name" value="N_methyl_site"/>
</dbReference>
<dbReference type="EMBL" id="JBHUJB010000005">
    <property type="protein sequence ID" value="MFD2157431.1"/>
    <property type="molecule type" value="Genomic_DNA"/>
</dbReference>
<dbReference type="Gene3D" id="3.30.700.10">
    <property type="entry name" value="Glycoprotein, Type 4 Pilin"/>
    <property type="match status" value="1"/>
</dbReference>
<keyword evidence="1" id="KW-0812">Transmembrane</keyword>
<gene>
    <name evidence="2" type="ORF">ACFSW8_00805</name>
</gene>
<proteinExistence type="predicted"/>
<keyword evidence="1" id="KW-0472">Membrane</keyword>
<evidence type="ECO:0000313" key="2">
    <source>
        <dbReference type="EMBL" id="MFD2157431.1"/>
    </source>
</evidence>
<feature type="transmembrane region" description="Helical" evidence="1">
    <location>
        <begin position="12"/>
        <end position="36"/>
    </location>
</feature>